<comment type="caution">
    <text evidence="7">The sequence shown here is derived from an EMBL/GenBank/DDBJ whole genome shotgun (WGS) entry which is preliminary data.</text>
</comment>
<dbReference type="InterPro" id="IPR013325">
    <property type="entry name" value="RNA_pol_sigma_r2"/>
</dbReference>
<evidence type="ECO:0000256" key="3">
    <source>
        <dbReference type="ARBA" id="ARBA00023082"/>
    </source>
</evidence>
<organism evidence="7 8">
    <name type="scientific">Pararhizobium antarcticum</name>
    <dbReference type="NCBI Taxonomy" id="1798805"/>
    <lineage>
        <taxon>Bacteria</taxon>
        <taxon>Pseudomonadati</taxon>
        <taxon>Pseudomonadota</taxon>
        <taxon>Alphaproteobacteria</taxon>
        <taxon>Hyphomicrobiales</taxon>
        <taxon>Rhizobiaceae</taxon>
        <taxon>Rhizobium/Agrobacterium group</taxon>
        <taxon>Pararhizobium</taxon>
    </lineage>
</organism>
<dbReference type="InterPro" id="IPR039425">
    <property type="entry name" value="RNA_pol_sigma-70-like"/>
</dbReference>
<dbReference type="InterPro" id="IPR036388">
    <property type="entry name" value="WH-like_DNA-bd_sf"/>
</dbReference>
<feature type="domain" description="RNA polymerase sigma-70 region 2" evidence="5">
    <location>
        <begin position="28"/>
        <end position="95"/>
    </location>
</feature>
<dbReference type="SUPFAM" id="SSF88659">
    <property type="entry name" value="Sigma3 and sigma4 domains of RNA polymerase sigma factors"/>
    <property type="match status" value="1"/>
</dbReference>
<dbReference type="NCBIfam" id="TIGR02937">
    <property type="entry name" value="sigma70-ECF"/>
    <property type="match status" value="1"/>
</dbReference>
<evidence type="ECO:0000259" key="6">
    <source>
        <dbReference type="Pfam" id="PF08281"/>
    </source>
</evidence>
<dbReference type="EMBL" id="LSRP01000096">
    <property type="protein sequence ID" value="OJF95039.1"/>
    <property type="molecule type" value="Genomic_DNA"/>
</dbReference>
<dbReference type="InterPro" id="IPR013249">
    <property type="entry name" value="RNA_pol_sigma70_r4_t2"/>
</dbReference>
<accession>A0A657LQ95</accession>
<name>A0A657LQ95_9HYPH</name>
<feature type="domain" description="RNA polymerase sigma factor 70 region 4 type 2" evidence="6">
    <location>
        <begin position="127"/>
        <end position="179"/>
    </location>
</feature>
<dbReference type="InterPro" id="IPR007627">
    <property type="entry name" value="RNA_pol_sigma70_r2"/>
</dbReference>
<dbReference type="GO" id="GO:0006352">
    <property type="term" value="P:DNA-templated transcription initiation"/>
    <property type="evidence" value="ECO:0007669"/>
    <property type="project" value="InterPro"/>
</dbReference>
<reference evidence="7 8" key="1">
    <citation type="submission" date="2016-02" db="EMBL/GenBank/DDBJ databases">
        <title>Genome sequencing of a beta-galactosidase producing bacteria Rhizobium sp. 59.</title>
        <authorList>
            <person name="Wang D."/>
            <person name="Kot W."/>
            <person name="Qin Y."/>
            <person name="Hansen L."/>
            <person name="Naqvi K."/>
            <person name="Rensing C."/>
        </authorList>
    </citation>
    <scope>NUCLEOTIDE SEQUENCE [LARGE SCALE GENOMIC DNA]</scope>
    <source>
        <strain evidence="7 8">59</strain>
    </source>
</reference>
<dbReference type="Pfam" id="PF08281">
    <property type="entry name" value="Sigma70_r4_2"/>
    <property type="match status" value="1"/>
</dbReference>
<keyword evidence="2" id="KW-0805">Transcription regulation</keyword>
<proteinExistence type="inferred from homology"/>
<dbReference type="AlphaFoldDB" id="A0A657LQ95"/>
<dbReference type="Pfam" id="PF04542">
    <property type="entry name" value="Sigma70_r2"/>
    <property type="match status" value="1"/>
</dbReference>
<dbReference type="InterPro" id="IPR013324">
    <property type="entry name" value="RNA_pol_sigma_r3/r4-like"/>
</dbReference>
<dbReference type="GO" id="GO:0003677">
    <property type="term" value="F:DNA binding"/>
    <property type="evidence" value="ECO:0007669"/>
    <property type="project" value="InterPro"/>
</dbReference>
<dbReference type="GO" id="GO:0016987">
    <property type="term" value="F:sigma factor activity"/>
    <property type="evidence" value="ECO:0007669"/>
    <property type="project" value="UniProtKB-KW"/>
</dbReference>
<comment type="similarity">
    <text evidence="1">Belongs to the sigma-70 factor family. ECF subfamily.</text>
</comment>
<evidence type="ECO:0000313" key="7">
    <source>
        <dbReference type="EMBL" id="OJF95039.1"/>
    </source>
</evidence>
<dbReference type="InterPro" id="IPR014284">
    <property type="entry name" value="RNA_pol_sigma-70_dom"/>
</dbReference>
<keyword evidence="3" id="KW-0731">Sigma factor</keyword>
<evidence type="ECO:0000256" key="2">
    <source>
        <dbReference type="ARBA" id="ARBA00023015"/>
    </source>
</evidence>
<keyword evidence="4" id="KW-0804">Transcription</keyword>
<dbReference type="Gene3D" id="1.10.10.10">
    <property type="entry name" value="Winged helix-like DNA-binding domain superfamily/Winged helix DNA-binding domain"/>
    <property type="match status" value="1"/>
</dbReference>
<dbReference type="SUPFAM" id="SSF88946">
    <property type="entry name" value="Sigma2 domain of RNA polymerase sigma factors"/>
    <property type="match status" value="1"/>
</dbReference>
<protein>
    <submittedName>
        <fullName evidence="7">RNA polymerase subunit sigma</fullName>
    </submittedName>
</protein>
<sequence length="184" mass="20881">MQQNDQTILADALSACAQGKRDALRLIFEREGGRMIAVAQRILRRRELAEDVVQEAFIVIWTKADQYAPERGSARGWIYAIARNRALNMLRDGRRLELTDADSLADLQDAASLDHSLDVWSDLEQHDRLRECLSRLDEAKRQSILMAYMSGYTHGEIAGRLRVPLGTAKAWVRRGLASLRECMV</sequence>
<dbReference type="OrthoDB" id="9784272at2"/>
<dbReference type="Proteomes" id="UP000182661">
    <property type="component" value="Unassembled WGS sequence"/>
</dbReference>
<dbReference type="PANTHER" id="PTHR43133:SF62">
    <property type="entry name" value="RNA POLYMERASE SIGMA FACTOR SIGZ"/>
    <property type="match status" value="1"/>
</dbReference>
<evidence type="ECO:0000313" key="8">
    <source>
        <dbReference type="Proteomes" id="UP000182661"/>
    </source>
</evidence>
<dbReference type="PANTHER" id="PTHR43133">
    <property type="entry name" value="RNA POLYMERASE ECF-TYPE SIGMA FACTO"/>
    <property type="match status" value="1"/>
</dbReference>
<evidence type="ECO:0000259" key="5">
    <source>
        <dbReference type="Pfam" id="PF04542"/>
    </source>
</evidence>
<dbReference type="RefSeq" id="WP_071833942.1">
    <property type="nucleotide sequence ID" value="NZ_LSRP01000096.1"/>
</dbReference>
<dbReference type="Gene3D" id="1.10.1740.10">
    <property type="match status" value="1"/>
</dbReference>
<evidence type="ECO:0000256" key="1">
    <source>
        <dbReference type="ARBA" id="ARBA00010641"/>
    </source>
</evidence>
<evidence type="ECO:0000256" key="4">
    <source>
        <dbReference type="ARBA" id="ARBA00023163"/>
    </source>
</evidence>
<gene>
    <name evidence="7" type="ORF">AX760_04225</name>
</gene>
<keyword evidence="8" id="KW-1185">Reference proteome</keyword>